<dbReference type="AlphaFoldDB" id="A0A837IMA8"/>
<accession>A0A837IMA8</accession>
<feature type="transmembrane region" description="Helical" evidence="1">
    <location>
        <begin position="56"/>
        <end position="81"/>
    </location>
</feature>
<keyword evidence="1" id="KW-0812">Transmembrane</keyword>
<gene>
    <name evidence="3" type="ORF">UY25_C0001G0167</name>
</gene>
<keyword evidence="1" id="KW-0472">Membrane</keyword>
<dbReference type="Pfam" id="PF18895">
    <property type="entry name" value="T4SS_pilin"/>
    <property type="match status" value="1"/>
</dbReference>
<proteinExistence type="predicted"/>
<dbReference type="InterPro" id="IPR043993">
    <property type="entry name" value="T4SS_pilin"/>
</dbReference>
<dbReference type="Proteomes" id="UP000034462">
    <property type="component" value="Unassembled WGS sequence"/>
</dbReference>
<comment type="caution">
    <text evidence="3">The sequence shown here is derived from an EMBL/GenBank/DDBJ whole genome shotgun (WGS) entry which is preliminary data.</text>
</comment>
<name>A0A837IMA8_9BACT</name>
<evidence type="ECO:0000256" key="1">
    <source>
        <dbReference type="SAM" id="Phobius"/>
    </source>
</evidence>
<evidence type="ECO:0000313" key="4">
    <source>
        <dbReference type="Proteomes" id="UP000034462"/>
    </source>
</evidence>
<dbReference type="EMBL" id="LCPH01000001">
    <property type="protein sequence ID" value="KKU93674.1"/>
    <property type="molecule type" value="Genomic_DNA"/>
</dbReference>
<organism evidence="3 4">
    <name type="scientific">Candidatus Yanofskybacteria bacterium GW2011_GWC1_48_11</name>
    <dbReference type="NCBI Taxonomy" id="1619027"/>
    <lineage>
        <taxon>Bacteria</taxon>
        <taxon>Candidatus Yanofskyibacteriota</taxon>
    </lineage>
</organism>
<protein>
    <recommendedName>
        <fullName evidence="5">TrbC/VIRB2 family protein</fullName>
    </recommendedName>
</protein>
<keyword evidence="2" id="KW-0732">Signal</keyword>
<evidence type="ECO:0000256" key="2">
    <source>
        <dbReference type="SAM" id="SignalP"/>
    </source>
</evidence>
<reference evidence="3 4" key="1">
    <citation type="journal article" date="2015" name="Nature">
        <title>rRNA introns, odd ribosomes, and small enigmatic genomes across a large radiation of phyla.</title>
        <authorList>
            <person name="Brown C.T."/>
            <person name="Hug L.A."/>
            <person name="Thomas B.C."/>
            <person name="Sharon I."/>
            <person name="Castelle C.J."/>
            <person name="Singh A."/>
            <person name="Wilkins M.J."/>
            <person name="Williams K.H."/>
            <person name="Banfield J.F."/>
        </authorList>
    </citation>
    <scope>NUCLEOTIDE SEQUENCE [LARGE SCALE GENOMIC DNA]</scope>
</reference>
<evidence type="ECO:0008006" key="5">
    <source>
        <dbReference type="Google" id="ProtNLM"/>
    </source>
</evidence>
<feature type="signal peptide" evidence="2">
    <location>
        <begin position="1"/>
        <end position="24"/>
    </location>
</feature>
<keyword evidence="1" id="KW-1133">Transmembrane helix</keyword>
<feature type="chain" id="PRO_5032920502" description="TrbC/VIRB2 family protein" evidence="2">
    <location>
        <begin position="25"/>
        <end position="119"/>
    </location>
</feature>
<evidence type="ECO:0000313" key="3">
    <source>
        <dbReference type="EMBL" id="KKU93674.1"/>
    </source>
</evidence>
<feature type="transmembrane region" description="Helical" evidence="1">
    <location>
        <begin position="93"/>
        <end position="113"/>
    </location>
</feature>
<sequence length="119" mass="11917">MKKVIAVSLVALTLAVAMGGVASAAIAPLPTGESGIPTGITTAEGFIQAMRVLTDWLFVILTVVAVIFIVLAGLQFITGGGDPAALSAARTKLIWAAVGILVALLARGLPAAIQNLVGV</sequence>